<evidence type="ECO:0000313" key="1">
    <source>
        <dbReference type="EMBL" id="GBN02457.1"/>
    </source>
</evidence>
<evidence type="ECO:0000313" key="2">
    <source>
        <dbReference type="Proteomes" id="UP000499080"/>
    </source>
</evidence>
<reference evidence="1 2" key="1">
    <citation type="journal article" date="2019" name="Sci. Rep.">
        <title>Orb-weaving spider Araneus ventricosus genome elucidates the spidroin gene catalogue.</title>
        <authorList>
            <person name="Kono N."/>
            <person name="Nakamura H."/>
            <person name="Ohtoshi R."/>
            <person name="Moran D.A.P."/>
            <person name="Shinohara A."/>
            <person name="Yoshida Y."/>
            <person name="Fujiwara M."/>
            <person name="Mori M."/>
            <person name="Tomita M."/>
            <person name="Arakawa K."/>
        </authorList>
    </citation>
    <scope>NUCLEOTIDE SEQUENCE [LARGE SCALE GENOMIC DNA]</scope>
</reference>
<gene>
    <name evidence="1" type="ORF">AVEN_161246_1</name>
</gene>
<dbReference type="Proteomes" id="UP000499080">
    <property type="component" value="Unassembled WGS sequence"/>
</dbReference>
<dbReference type="OrthoDB" id="6469072at2759"/>
<name>A0A4Y2KLL6_ARAVE</name>
<dbReference type="EMBL" id="BGPR01004703">
    <property type="protein sequence ID" value="GBN02457.1"/>
    <property type="molecule type" value="Genomic_DNA"/>
</dbReference>
<comment type="caution">
    <text evidence="1">The sequence shown here is derived from an EMBL/GenBank/DDBJ whole genome shotgun (WGS) entry which is preliminary data.</text>
</comment>
<sequence length="266" mass="30178">MVLRAVDGDLMLEDKVKFFKEKLNGLHDIFRRVSGKKSINAHDKDEFLNYKADILMLYVEAVSSLVPEKNLESEQTSSMIDLFIELKNEFAAFRKDICSKVDSFSKLICSTDDTIQNEEARPNLQQEIIETELKSETSTYASVAQTSSAIPEGKFKVFGPVIKDKRVNSKVVIYGARENSSPKTGKTTKRKAIFLSRLGPGTTVNITNFLAPLNLKFLQCHRLKTKYQSYASVHIEVYENNLQRLLDSMSRPEGCLIAEFYGKLKK</sequence>
<accession>A0A4Y2KLL6</accession>
<keyword evidence="2" id="KW-1185">Reference proteome</keyword>
<organism evidence="1 2">
    <name type="scientific">Araneus ventricosus</name>
    <name type="common">Orbweaver spider</name>
    <name type="synonym">Epeira ventricosa</name>
    <dbReference type="NCBI Taxonomy" id="182803"/>
    <lineage>
        <taxon>Eukaryota</taxon>
        <taxon>Metazoa</taxon>
        <taxon>Ecdysozoa</taxon>
        <taxon>Arthropoda</taxon>
        <taxon>Chelicerata</taxon>
        <taxon>Arachnida</taxon>
        <taxon>Araneae</taxon>
        <taxon>Araneomorphae</taxon>
        <taxon>Entelegynae</taxon>
        <taxon>Araneoidea</taxon>
        <taxon>Araneidae</taxon>
        <taxon>Araneus</taxon>
    </lineage>
</organism>
<proteinExistence type="predicted"/>
<dbReference type="AlphaFoldDB" id="A0A4Y2KLL6"/>
<protein>
    <submittedName>
        <fullName evidence="1">Uncharacterized protein</fullName>
    </submittedName>
</protein>